<proteinExistence type="predicted"/>
<keyword evidence="1" id="KW-0812">Transmembrane</keyword>
<evidence type="ECO:0000259" key="2">
    <source>
        <dbReference type="Pfam" id="PF07811"/>
    </source>
</evidence>
<protein>
    <submittedName>
        <fullName evidence="3">Pilus biosynthesis protein TadE</fullName>
    </submittedName>
</protein>
<dbReference type="EMBL" id="CP015005">
    <property type="protein sequence ID" value="AMS39325.1"/>
    <property type="molecule type" value="Genomic_DNA"/>
</dbReference>
<evidence type="ECO:0000313" key="4">
    <source>
        <dbReference type="Proteomes" id="UP000075755"/>
    </source>
</evidence>
<gene>
    <name evidence="3" type="ORF">AA2016_0386</name>
</gene>
<dbReference type="AlphaFoldDB" id="A0AAC8YJ77"/>
<reference evidence="3 4" key="1">
    <citation type="submission" date="2016-03" db="EMBL/GenBank/DDBJ databases">
        <title>Complete genome of Aminobacter aminovorans KCTC 2477.</title>
        <authorList>
            <person name="Kim K.M."/>
        </authorList>
    </citation>
    <scope>NUCLEOTIDE SEQUENCE [LARGE SCALE GENOMIC DNA]</scope>
    <source>
        <strain evidence="3 4">KCTC 2477</strain>
    </source>
</reference>
<feature type="transmembrane region" description="Helical" evidence="1">
    <location>
        <begin position="12"/>
        <end position="39"/>
    </location>
</feature>
<keyword evidence="1" id="KW-1133">Transmembrane helix</keyword>
<evidence type="ECO:0000256" key="1">
    <source>
        <dbReference type="SAM" id="Phobius"/>
    </source>
</evidence>
<accession>A0AAC8YJ77</accession>
<dbReference type="Proteomes" id="UP000075755">
    <property type="component" value="Chromosome"/>
</dbReference>
<name>A0AAC8YJ77_AMIAI</name>
<organism evidence="3 4">
    <name type="scientific">Aminobacter aminovorans</name>
    <name type="common">Chelatobacter heintzii</name>
    <dbReference type="NCBI Taxonomy" id="83263"/>
    <lineage>
        <taxon>Bacteria</taxon>
        <taxon>Pseudomonadati</taxon>
        <taxon>Pseudomonadota</taxon>
        <taxon>Alphaproteobacteria</taxon>
        <taxon>Hyphomicrobiales</taxon>
        <taxon>Phyllobacteriaceae</taxon>
        <taxon>Aminobacter</taxon>
    </lineage>
</organism>
<sequence length="199" mass="21239">MLRRFCRSKSGVALTEGLIVFPIMVLAISLCVEFGYMMYQWNLAAKAMQLGVRKLVVSEPATPDFNTVFAFDDTQSGQLIDADASVQSTCGAGTGIACDAAMMTRLISGNLTGGQRWPGLANYFPGITAGQIRIIYELSGLGYQGRPGGPVVTVRMEIGRDAIDFPVIGRLLESIGIAFPPFTVTATSEDLRSCPGPCS</sequence>
<feature type="domain" description="TadE-like" evidence="2">
    <location>
        <begin position="11"/>
        <end position="53"/>
    </location>
</feature>
<dbReference type="KEGG" id="aak:AA2016_0386"/>
<dbReference type="Pfam" id="PF07811">
    <property type="entry name" value="TadE"/>
    <property type="match status" value="1"/>
</dbReference>
<dbReference type="InterPro" id="IPR012495">
    <property type="entry name" value="TadE-like_dom"/>
</dbReference>
<evidence type="ECO:0000313" key="3">
    <source>
        <dbReference type="EMBL" id="AMS39325.1"/>
    </source>
</evidence>
<keyword evidence="1" id="KW-0472">Membrane</keyword>